<name>A0A1J5PZ34_9ZZZZ</name>
<reference evidence="1" key="1">
    <citation type="submission" date="2016-10" db="EMBL/GenBank/DDBJ databases">
        <title>Sequence of Gallionella enrichment culture.</title>
        <authorList>
            <person name="Poehlein A."/>
            <person name="Muehling M."/>
            <person name="Daniel R."/>
        </authorList>
    </citation>
    <scope>NUCLEOTIDE SEQUENCE</scope>
</reference>
<accession>A0A1J5PZ34</accession>
<dbReference type="EMBL" id="MLJW01003105">
    <property type="protein sequence ID" value="OIQ72852.1"/>
    <property type="molecule type" value="Genomic_DNA"/>
</dbReference>
<organism evidence="1">
    <name type="scientific">mine drainage metagenome</name>
    <dbReference type="NCBI Taxonomy" id="410659"/>
    <lineage>
        <taxon>unclassified sequences</taxon>
        <taxon>metagenomes</taxon>
        <taxon>ecological metagenomes</taxon>
    </lineage>
</organism>
<evidence type="ECO:0000313" key="1">
    <source>
        <dbReference type="EMBL" id="OIQ72852.1"/>
    </source>
</evidence>
<protein>
    <submittedName>
        <fullName evidence="1">Uncharacterized protein</fullName>
    </submittedName>
</protein>
<sequence length="73" mass="8298">MVTSKESMDCFVAPAPRNDDYTGLDFYPLSSVAVVGTFYNVSKKYMPLYVAEFQSCYNNRFNADIFARAIEDC</sequence>
<gene>
    <name evidence="1" type="ORF">GALL_455180</name>
</gene>
<dbReference type="AlphaFoldDB" id="A0A1J5PZ34"/>
<comment type="caution">
    <text evidence="1">The sequence shown here is derived from an EMBL/GenBank/DDBJ whole genome shotgun (WGS) entry which is preliminary data.</text>
</comment>
<proteinExistence type="predicted"/>